<feature type="compositionally biased region" description="Low complexity" evidence="7">
    <location>
        <begin position="369"/>
        <end position="384"/>
    </location>
</feature>
<dbReference type="EMBL" id="CAAKNF010000001">
    <property type="protein sequence ID" value="VIO99672.1"/>
    <property type="molecule type" value="Genomic_DNA"/>
</dbReference>
<feature type="compositionally biased region" description="Acidic residues" evidence="7">
    <location>
        <begin position="13"/>
        <end position="27"/>
    </location>
</feature>
<protein>
    <submittedName>
        <fullName evidence="9">BMA-ALR-1</fullName>
    </submittedName>
    <submittedName>
        <fullName evidence="10 12">Homeobox domain containing protein</fullName>
    </submittedName>
</protein>
<dbReference type="EMBL" id="LN857009">
    <property type="protein sequence ID" value="CRZ25449.1"/>
    <property type="molecule type" value="Genomic_DNA"/>
</dbReference>
<dbReference type="OrthoDB" id="6159439at2759"/>
<proteinExistence type="predicted"/>
<evidence type="ECO:0000256" key="7">
    <source>
        <dbReference type="SAM" id="MobiDB-lite"/>
    </source>
</evidence>
<dbReference type="WormBase" id="Bm5296">
    <property type="protein sequence ID" value="BM33823"/>
    <property type="gene ID" value="WBGene00225557"/>
    <property type="gene designation" value="Bma-alr-1"/>
</dbReference>
<dbReference type="CDD" id="cd00086">
    <property type="entry name" value="homeodomain"/>
    <property type="match status" value="1"/>
</dbReference>
<evidence type="ECO:0000313" key="9">
    <source>
        <dbReference type="EMBL" id="CRZ25449.1"/>
    </source>
</evidence>
<dbReference type="PANTHER" id="PTHR24329:SF543">
    <property type="entry name" value="FI01017P-RELATED"/>
    <property type="match status" value="1"/>
</dbReference>
<dbReference type="Gene3D" id="1.10.10.60">
    <property type="entry name" value="Homeodomain-like"/>
    <property type="match status" value="1"/>
</dbReference>
<keyword evidence="11" id="KW-1185">Reference proteome</keyword>
<dbReference type="Proteomes" id="UP000006672">
    <property type="component" value="Unassembled WGS sequence"/>
</dbReference>
<evidence type="ECO:0000256" key="6">
    <source>
        <dbReference type="RuleBase" id="RU000682"/>
    </source>
</evidence>
<dbReference type="InterPro" id="IPR001356">
    <property type="entry name" value="HD"/>
</dbReference>
<dbReference type="InterPro" id="IPR050649">
    <property type="entry name" value="Paired_Homeobox_TFs"/>
</dbReference>
<evidence type="ECO:0000313" key="11">
    <source>
        <dbReference type="Proteomes" id="UP000006672"/>
    </source>
</evidence>
<dbReference type="InterPro" id="IPR009057">
    <property type="entry name" value="Homeodomain-like_sf"/>
</dbReference>
<dbReference type="PROSITE" id="PS00027">
    <property type="entry name" value="HOMEOBOX_1"/>
    <property type="match status" value="1"/>
</dbReference>
<gene>
    <name evidence="13" type="primary">bma-alr-1</name>
    <name evidence="9 12" type="synonym">Bma-alr-1</name>
    <name evidence="13" type="ORF">Bm5296</name>
    <name evidence="10" type="ORF">BM_BM5296</name>
    <name evidence="9" type="ORF">BM_Bm5296</name>
</gene>
<dbReference type="WBParaSite" id="Bm5296.1">
    <property type="protein sequence ID" value="Bm5296.1"/>
    <property type="gene ID" value="WBGene00225557"/>
</dbReference>
<reference evidence="10" key="3">
    <citation type="submission" date="2019-04" db="EMBL/GenBank/DDBJ databases">
        <authorList>
            <person name="Howe K."/>
            <person name="Paulini M."/>
            <person name="Williams G."/>
        </authorList>
    </citation>
    <scope>NUCLEOTIDE SEQUENCE [LARGE SCALE GENOMIC DNA]</scope>
    <source>
        <strain evidence="10">FR3</strain>
    </source>
</reference>
<dbReference type="GO" id="GO:0000977">
    <property type="term" value="F:RNA polymerase II transcription regulatory region sequence-specific DNA binding"/>
    <property type="evidence" value="ECO:0007669"/>
    <property type="project" value="TreeGrafter"/>
</dbReference>
<dbReference type="GO" id="GO:0005634">
    <property type="term" value="C:nucleus"/>
    <property type="evidence" value="ECO:0007669"/>
    <property type="project" value="UniProtKB-SubCell"/>
</dbReference>
<dbReference type="InterPro" id="IPR017970">
    <property type="entry name" value="Homeobox_CS"/>
</dbReference>
<keyword evidence="2 5" id="KW-0238">DNA-binding</keyword>
<dbReference type="SUPFAM" id="SSF46689">
    <property type="entry name" value="Homeodomain-like"/>
    <property type="match status" value="1"/>
</dbReference>
<feature type="domain" description="Homeobox" evidence="8">
    <location>
        <begin position="188"/>
        <end position="248"/>
    </location>
</feature>
<comment type="subcellular location">
    <subcellularLocation>
        <location evidence="1 5 6">Nucleus</location>
    </subcellularLocation>
</comment>
<sequence>MPEKLLTTTSCSEETEAPDTVEVDPGDEDSKSQEAASKTPTVVPTTVPNLAPFLLRPPLTMTQLLYEQQKVIFAQQQQQQTSITSSNGSTNSLSNGFSVAALAKPSETNSFLNSPFAISALTATTTRSKAIHRKDSDDERQSNNNAGGSESSAGTTGHSMKPSVSNDFSAVSDRPSSCSNSPEDNGKRKQRRYRTTFSAYQLDELEKVFARTHYPDVFTREELAQRVILTEARVQVWFQNRRAKWRKQERTSAVHPYGHTASHVPRTSHPLMQPHPYALLAAAAVQQSAENSADPAAIMAAMTAQHQAIAESMISPAAAAFMATTPALLNATALTATSLKDTTEPLRRSPAATIAGTNNEPNMTNSDGASTSTPVSTVASSVSPEVDRSRPIGGVSQAVSLTKLPTFVPAISTTNGAAITTGTDLTSFVLSGYQQQLAAANYMQHLQRMIAMENLSKQYSGIWPGTTATATSLVGSGGSWSETQHMFAPLMSSSAAVTGTIKSPVNLTNPKDGSKK</sequence>
<reference evidence="9 11" key="1">
    <citation type="journal article" date="2007" name="Science">
        <title>Draft genome of the filarial nematode parasite Brugia malayi.</title>
        <authorList>
            <person name="Ghedin E."/>
            <person name="Wang S."/>
            <person name="Spiro D."/>
            <person name="Caler E."/>
            <person name="Zhao Q."/>
            <person name="Crabtree J."/>
            <person name="Allen J.E."/>
            <person name="Delcher A.L."/>
            <person name="Guiliano D.B."/>
            <person name="Miranda-Saavedra D."/>
            <person name="Angiuoli S.V."/>
            <person name="Creasy T."/>
            <person name="Amedeo P."/>
            <person name="Haas B."/>
            <person name="El-Sayed N.M."/>
            <person name="Wortman J.R."/>
            <person name="Feldblyum T."/>
            <person name="Tallon L."/>
            <person name="Schatz M."/>
            <person name="Shumway M."/>
            <person name="Koo H."/>
            <person name="Salzberg S.L."/>
            <person name="Schobel S."/>
            <person name="Pertea M."/>
            <person name="Pop M."/>
            <person name="White O."/>
            <person name="Barton G.J."/>
            <person name="Carlow C.K."/>
            <person name="Crawford M.J."/>
            <person name="Daub J."/>
            <person name="Dimmic M.W."/>
            <person name="Estes C.F."/>
            <person name="Foster J.M."/>
            <person name="Ganatra M."/>
            <person name="Gregory W.F."/>
            <person name="Johnson N.M."/>
            <person name="Jin J."/>
            <person name="Komuniecki R."/>
            <person name="Korf I."/>
            <person name="Kumar S."/>
            <person name="Laney S."/>
            <person name="Li B.W."/>
            <person name="Li W."/>
            <person name="Lindblom T.H."/>
            <person name="Lustigman S."/>
            <person name="Ma D."/>
            <person name="Maina C.V."/>
            <person name="Martin D.M."/>
            <person name="McCarter J.P."/>
            <person name="McReynolds L."/>
            <person name="Mitreva M."/>
            <person name="Nutman T.B."/>
            <person name="Parkinson J."/>
            <person name="Peregrin-Alvarez J.M."/>
            <person name="Poole C."/>
            <person name="Ren Q."/>
            <person name="Saunders L."/>
            <person name="Sluder A.E."/>
            <person name="Smith K."/>
            <person name="Stanke M."/>
            <person name="Unnasch T.R."/>
            <person name="Ware J."/>
            <person name="Wei A.D."/>
            <person name="Weil G."/>
            <person name="Williams D.J."/>
            <person name="Zhang Y."/>
            <person name="Williams S.A."/>
            <person name="Fraser-Liggett C."/>
            <person name="Slatko B."/>
            <person name="Blaxter M.L."/>
            <person name="Scott A.L."/>
        </authorList>
    </citation>
    <scope>NUCLEOTIDE SEQUENCE</scope>
    <source>
        <strain evidence="9 11">FR3</strain>
    </source>
</reference>
<evidence type="ECO:0000256" key="3">
    <source>
        <dbReference type="ARBA" id="ARBA00023155"/>
    </source>
</evidence>
<name>A0A0K0JIB7_BRUMA</name>
<evidence type="ECO:0000256" key="2">
    <source>
        <dbReference type="ARBA" id="ARBA00023125"/>
    </source>
</evidence>
<feature type="region of interest" description="Disordered" evidence="7">
    <location>
        <begin position="341"/>
        <end position="391"/>
    </location>
</feature>
<dbReference type="GeneID" id="6101774"/>
<organism evidence="9">
    <name type="scientific">Brugia malayi</name>
    <name type="common">Filarial nematode worm</name>
    <dbReference type="NCBI Taxonomy" id="6279"/>
    <lineage>
        <taxon>Eukaryota</taxon>
        <taxon>Metazoa</taxon>
        <taxon>Ecdysozoa</taxon>
        <taxon>Nematoda</taxon>
        <taxon>Chromadorea</taxon>
        <taxon>Rhabditida</taxon>
        <taxon>Spirurina</taxon>
        <taxon>Spiruromorpha</taxon>
        <taxon>Filarioidea</taxon>
        <taxon>Onchocercidae</taxon>
        <taxon>Brugia</taxon>
    </lineage>
</organism>
<evidence type="ECO:0000313" key="10">
    <source>
        <dbReference type="EMBL" id="VIO99672.1"/>
    </source>
</evidence>
<dbReference type="RefSeq" id="XP_001898329.2">
    <property type="nucleotide sequence ID" value="XM_001898294.2"/>
</dbReference>
<dbReference type="Pfam" id="PF00046">
    <property type="entry name" value="Homeodomain"/>
    <property type="match status" value="1"/>
</dbReference>
<reference evidence="9" key="2">
    <citation type="submission" date="2012-12" db="EMBL/GenBank/DDBJ databases">
        <authorList>
            <person name="Gao Y.W."/>
            <person name="Fan S.T."/>
            <person name="Sun H.T."/>
            <person name="Wang Z."/>
            <person name="Gao X.L."/>
            <person name="Li Y.G."/>
            <person name="Wang T.C."/>
            <person name="Zhang K."/>
            <person name="Xu W.W."/>
            <person name="Yu Z.J."/>
            <person name="Xia X.Z."/>
        </authorList>
    </citation>
    <scope>NUCLEOTIDE SEQUENCE</scope>
    <source>
        <strain evidence="9">FR3</strain>
    </source>
</reference>
<dbReference type="PANTHER" id="PTHR24329">
    <property type="entry name" value="HOMEOBOX PROTEIN ARISTALESS"/>
    <property type="match status" value="1"/>
</dbReference>
<dbReference type="SMART" id="SM00389">
    <property type="entry name" value="HOX"/>
    <property type="match status" value="1"/>
</dbReference>
<keyword evidence="4 5" id="KW-0539">Nucleus</keyword>
<reference evidence="12" key="4">
    <citation type="submission" date="2019-12" db="UniProtKB">
        <authorList>
            <consortium name="WormBaseParasite"/>
        </authorList>
    </citation>
    <scope>IDENTIFICATION</scope>
</reference>
<dbReference type="STRING" id="6279.A0A0K0JIB7"/>
<accession>A0A4E9FS91</accession>
<feature type="region of interest" description="Disordered" evidence="7">
    <location>
        <begin position="1"/>
        <end position="44"/>
    </location>
</feature>
<evidence type="ECO:0000313" key="12">
    <source>
        <dbReference type="WBParaSite" id="Bm5296.1"/>
    </source>
</evidence>
<keyword evidence="3 5" id="KW-0371">Homeobox</keyword>
<evidence type="ECO:0000256" key="5">
    <source>
        <dbReference type="PROSITE-ProRule" id="PRU00108"/>
    </source>
</evidence>
<evidence type="ECO:0000259" key="8">
    <source>
        <dbReference type="PROSITE" id="PS50071"/>
    </source>
</evidence>
<dbReference type="AlphaFoldDB" id="A0A0K0JIB7"/>
<feature type="compositionally biased region" description="Low complexity" evidence="7">
    <location>
        <begin position="1"/>
        <end position="12"/>
    </location>
</feature>
<feature type="compositionally biased region" description="Low complexity" evidence="7">
    <location>
        <begin position="142"/>
        <end position="157"/>
    </location>
</feature>
<accession>A0A0K0JIB7</accession>
<dbReference type="PROSITE" id="PS50071">
    <property type="entry name" value="HOMEOBOX_2"/>
    <property type="match status" value="1"/>
</dbReference>
<feature type="region of interest" description="Disordered" evidence="7">
    <location>
        <begin position="127"/>
        <end position="192"/>
    </location>
</feature>
<evidence type="ECO:0000256" key="4">
    <source>
        <dbReference type="ARBA" id="ARBA00023242"/>
    </source>
</evidence>
<evidence type="ECO:0000256" key="1">
    <source>
        <dbReference type="ARBA" id="ARBA00004123"/>
    </source>
</evidence>
<feature type="compositionally biased region" description="Polar residues" evidence="7">
    <location>
        <begin position="355"/>
        <end position="368"/>
    </location>
</feature>
<feature type="compositionally biased region" description="Polar residues" evidence="7">
    <location>
        <begin position="162"/>
        <end position="183"/>
    </location>
</feature>
<evidence type="ECO:0000313" key="13">
    <source>
        <dbReference type="WormBase" id="Bm5296"/>
    </source>
</evidence>
<dbReference type="GO" id="GO:0000981">
    <property type="term" value="F:DNA-binding transcription factor activity, RNA polymerase II-specific"/>
    <property type="evidence" value="ECO:0007669"/>
    <property type="project" value="InterPro"/>
</dbReference>
<feature type="DNA-binding region" description="Homeobox" evidence="5">
    <location>
        <begin position="190"/>
        <end position="249"/>
    </location>
</feature>
<dbReference type="OMA" id="QHLQRMI"/>
<dbReference type="FunFam" id="1.10.10.60:FF:000291">
    <property type="entry name" value="ALX homeobox protein 1"/>
    <property type="match status" value="1"/>
</dbReference>